<feature type="compositionally biased region" description="Polar residues" evidence="11">
    <location>
        <begin position="102"/>
        <end position="113"/>
    </location>
</feature>
<comment type="subcellular location">
    <subcellularLocation>
        <location evidence="1">Membrane</location>
        <topology evidence="1">Multi-pass membrane protein</topology>
    </subcellularLocation>
</comment>
<evidence type="ECO:0000256" key="8">
    <source>
        <dbReference type="ARBA" id="ARBA00023136"/>
    </source>
</evidence>
<feature type="compositionally biased region" description="Polar residues" evidence="11">
    <location>
        <begin position="177"/>
        <end position="191"/>
    </location>
</feature>
<feature type="transmembrane region" description="Helical" evidence="12">
    <location>
        <begin position="679"/>
        <end position="701"/>
    </location>
</feature>
<dbReference type="Pfam" id="PF23605">
    <property type="entry name" value="FKS1_dom2"/>
    <property type="match status" value="1"/>
</dbReference>
<dbReference type="InterPro" id="IPR003440">
    <property type="entry name" value="Glyco_trans_48_dom"/>
</dbReference>
<evidence type="ECO:0000313" key="15">
    <source>
        <dbReference type="Proteomes" id="UP000183365"/>
    </source>
</evidence>
<evidence type="ECO:0000259" key="13">
    <source>
        <dbReference type="SMART" id="SM01205"/>
    </source>
</evidence>
<gene>
    <name evidence="14" type="ORF">HGUI_02568</name>
</gene>
<evidence type="ECO:0000256" key="11">
    <source>
        <dbReference type="SAM" id="MobiDB-lite"/>
    </source>
</evidence>
<dbReference type="InterPro" id="IPR056261">
    <property type="entry name" value="FKS1-like_dom2"/>
</dbReference>
<accession>A0A1L0B1R2</accession>
<evidence type="ECO:0000313" key="14">
    <source>
        <dbReference type="EMBL" id="SGZ40368.1"/>
    </source>
</evidence>
<keyword evidence="6 12" id="KW-0812">Transmembrane</keyword>
<evidence type="ECO:0000256" key="9">
    <source>
        <dbReference type="ARBA" id="ARBA00031935"/>
    </source>
</evidence>
<feature type="transmembrane region" description="Helical" evidence="12">
    <location>
        <begin position="577"/>
        <end position="597"/>
    </location>
</feature>
<dbReference type="PANTHER" id="PTHR12741:SF97">
    <property type="entry name" value="1,3-BETA-GLUCAN SYNTHASE"/>
    <property type="match status" value="1"/>
</dbReference>
<dbReference type="GO" id="GO:0005886">
    <property type="term" value="C:plasma membrane"/>
    <property type="evidence" value="ECO:0007669"/>
    <property type="project" value="TreeGrafter"/>
</dbReference>
<feature type="transmembrane region" description="Helical" evidence="12">
    <location>
        <begin position="1806"/>
        <end position="1829"/>
    </location>
</feature>
<evidence type="ECO:0000256" key="4">
    <source>
        <dbReference type="ARBA" id="ARBA00022676"/>
    </source>
</evidence>
<feature type="domain" description="1,3-beta-glucan synthase component FKS1-like" evidence="13">
    <location>
        <begin position="338"/>
        <end position="452"/>
    </location>
</feature>
<dbReference type="InterPro" id="IPR026899">
    <property type="entry name" value="FKS1-like_dom1"/>
</dbReference>
<name>A0A1L0B1R2_9ASCO</name>
<feature type="transmembrane region" description="Helical" evidence="12">
    <location>
        <begin position="1478"/>
        <end position="1495"/>
    </location>
</feature>
<feature type="transmembrane region" description="Helical" evidence="12">
    <location>
        <begin position="1569"/>
        <end position="1585"/>
    </location>
</feature>
<evidence type="ECO:0000256" key="3">
    <source>
        <dbReference type="ARBA" id="ARBA00012589"/>
    </source>
</evidence>
<dbReference type="GO" id="GO:0000148">
    <property type="term" value="C:1,3-beta-D-glucan synthase complex"/>
    <property type="evidence" value="ECO:0007669"/>
    <property type="project" value="InterPro"/>
</dbReference>
<feature type="transmembrane region" description="Helical" evidence="12">
    <location>
        <begin position="734"/>
        <end position="757"/>
    </location>
</feature>
<feature type="transmembrane region" description="Helical" evidence="12">
    <location>
        <begin position="1700"/>
        <end position="1719"/>
    </location>
</feature>
<evidence type="ECO:0000256" key="2">
    <source>
        <dbReference type="ARBA" id="ARBA00009040"/>
    </source>
</evidence>
<feature type="region of interest" description="Disordered" evidence="11">
    <location>
        <begin position="93"/>
        <end position="113"/>
    </location>
</feature>
<feature type="transmembrane region" description="Helical" evidence="12">
    <location>
        <begin position="1731"/>
        <end position="1758"/>
    </location>
</feature>
<evidence type="ECO:0000256" key="7">
    <source>
        <dbReference type="ARBA" id="ARBA00022989"/>
    </source>
</evidence>
<proteinExistence type="inferred from homology"/>
<dbReference type="GO" id="GO:0051278">
    <property type="term" value="P:fungal-type cell wall polysaccharide biosynthetic process"/>
    <property type="evidence" value="ECO:0007669"/>
    <property type="project" value="TreeGrafter"/>
</dbReference>
<dbReference type="EMBL" id="FQNF01000048">
    <property type="protein sequence ID" value="SGZ40368.1"/>
    <property type="molecule type" value="Genomic_DNA"/>
</dbReference>
<keyword evidence="15" id="KW-1185">Reference proteome</keyword>
<reference evidence="15" key="1">
    <citation type="submission" date="2016-11" db="EMBL/GenBank/DDBJ databases">
        <authorList>
            <person name="Guldener U."/>
        </authorList>
    </citation>
    <scope>NUCLEOTIDE SEQUENCE [LARGE SCALE GENOMIC DNA]</scope>
</reference>
<dbReference type="Proteomes" id="UP000183365">
    <property type="component" value="Unassembled WGS sequence"/>
</dbReference>
<keyword evidence="7 12" id="KW-1133">Transmembrane helix</keyword>
<keyword evidence="5" id="KW-0808">Transferase</keyword>
<evidence type="ECO:0000256" key="12">
    <source>
        <dbReference type="SAM" id="Phobius"/>
    </source>
</evidence>
<keyword evidence="8 12" id="KW-0472">Membrane</keyword>
<keyword evidence="4" id="KW-0328">Glycosyltransferase</keyword>
<evidence type="ECO:0000256" key="10">
    <source>
        <dbReference type="ARBA" id="ARBA00047777"/>
    </source>
</evidence>
<evidence type="ECO:0000256" key="5">
    <source>
        <dbReference type="ARBA" id="ARBA00022679"/>
    </source>
</evidence>
<dbReference type="GO" id="GO:0006075">
    <property type="term" value="P:(1-&gt;3)-beta-D-glucan biosynthetic process"/>
    <property type="evidence" value="ECO:0007669"/>
    <property type="project" value="InterPro"/>
</dbReference>
<feature type="transmembrane region" description="Helical" evidence="12">
    <location>
        <begin position="536"/>
        <end position="557"/>
    </location>
</feature>
<dbReference type="EC" id="2.4.1.34" evidence="3"/>
<feature type="transmembrane region" description="Helical" evidence="12">
    <location>
        <begin position="617"/>
        <end position="637"/>
    </location>
</feature>
<dbReference type="OrthoDB" id="1880850at2759"/>
<dbReference type="Pfam" id="PF14288">
    <property type="entry name" value="FKS1_dom1"/>
    <property type="match status" value="1"/>
</dbReference>
<comment type="catalytic activity">
    <reaction evidence="10">
        <text>[(1-&gt;3)-beta-D-glucosyl](n) + UDP-alpha-D-glucose = [(1-&gt;3)-beta-D-glucosyl](n+1) + UDP + H(+)</text>
        <dbReference type="Rhea" id="RHEA:21476"/>
        <dbReference type="Rhea" id="RHEA-COMP:11146"/>
        <dbReference type="Rhea" id="RHEA-COMP:14303"/>
        <dbReference type="ChEBI" id="CHEBI:15378"/>
        <dbReference type="ChEBI" id="CHEBI:37671"/>
        <dbReference type="ChEBI" id="CHEBI:58223"/>
        <dbReference type="ChEBI" id="CHEBI:58885"/>
        <dbReference type="EC" id="2.4.1.34"/>
    </reaction>
</comment>
<feature type="region of interest" description="Disordered" evidence="11">
    <location>
        <begin position="163"/>
        <end position="191"/>
    </location>
</feature>
<evidence type="ECO:0000256" key="6">
    <source>
        <dbReference type="ARBA" id="ARBA00022692"/>
    </source>
</evidence>
<dbReference type="PANTHER" id="PTHR12741">
    <property type="entry name" value="LYST-INTERACTING PROTEIN LIP5 DOPAMINE RESPONSIVE PROTEIN DRG-1"/>
    <property type="match status" value="1"/>
</dbReference>
<comment type="similarity">
    <text evidence="2">Belongs to the glycosyltransferase 48 family.</text>
</comment>
<dbReference type="GO" id="GO:0003843">
    <property type="term" value="F:1,3-beta-D-glucan synthase activity"/>
    <property type="evidence" value="ECO:0007669"/>
    <property type="project" value="UniProtKB-EC"/>
</dbReference>
<organism evidence="14 15">
    <name type="scientific">Hanseniaspora guilliermondii</name>
    <dbReference type="NCBI Taxonomy" id="56406"/>
    <lineage>
        <taxon>Eukaryota</taxon>
        <taxon>Fungi</taxon>
        <taxon>Dikarya</taxon>
        <taxon>Ascomycota</taxon>
        <taxon>Saccharomycotina</taxon>
        <taxon>Saccharomycetes</taxon>
        <taxon>Saccharomycodales</taxon>
        <taxon>Saccharomycodaceae</taxon>
        <taxon>Hanseniaspora</taxon>
    </lineage>
</organism>
<feature type="transmembrane region" description="Helical" evidence="12">
    <location>
        <begin position="1778"/>
        <end position="1797"/>
    </location>
</feature>
<protein>
    <recommendedName>
        <fullName evidence="3">1,3-beta-glucan synthase</fullName>
        <ecNumber evidence="3">2.4.1.34</ecNumber>
    </recommendedName>
    <alternativeName>
        <fullName evidence="9">1,3-beta-D-glucan-UDP glucosyltransferase</fullName>
    </alternativeName>
</protein>
<sequence length="2005" mass="231446">MVNKKNTESYGKKSSSVFNLISTGVKGQLKSSWNSKKAKISKKLTVQEIPSSIGIDEQDQLSILENYQRSARYLNNNYLDVEKSIDDELCEDNEEKEEILSQEDTNSASTSTFEQSDDLGVQYYPHTGIQQPPSAYHHYSKLQKKQTGAKKYNFKTPRAPVTGVYTKSKPQIDSDDISSANSFEDNKYRNNTSIDDSIEKGISQKNFNDNAFFQTFENEYDPYPMWDDNFAPITKSDIAVIFKNLSSMFGFQNDNVSNMFDYFLRLLDSRTSRMKPIKAITSLYLDYIGGEHANFRKWYFASKCDDDDFRSKTKKKESLNIRKLQELWLNNFQTLSVTDYAVQISLYLLIWGEAGQVRYMPECLCFIYKTCIDRYYFLTNNQSNNIVNEVDVGTFLDHVITPIYNFYRDQQYEPVDKNVFIQKNKDHVEIVGYDDINQHFWYRKSLLKIPLKNCNKKKLYEYPTHERYLYLSNCNWNQYFKKTYKESRTWYHIFTNFNRVWIIHVCVFWYYTVFNSKPLYTVGYKETLNNPPSTEWVLSLMSLSGSIAALINLLALIGEMFFCPRNFPGSTPIFKRIFLTFTIMSVITLPTFYIGFINDNLKNPLGNSRTGYLPRGGIVLALYTMQFVFSLGLVTYYSITPLNKLYFFNFKKKGRKFLANVFFTDSVVPLKSTSNLASIALWTSIFFFKFLESYFFLTLSLKDTLRELSLLKFKRCTADFLIFGEIICKHQKHVLLALVIVVDLILFFLDTYLWYIIGNTFFSVCRSLKVGVSIWTPWKNIFSRLPSRIYMKILNTDVADPSMKIHLISEIWNSIVISIYREHLISFDHVQSLIYSRSKSGSKMTLKEPNFFYNQEDTFGQNSIFKSEPEAQRRITFFAQSLSTSIPNGYPVNEMPSFTVLIPHYKEKIMLSLKEIIKTGDTSSQVSLLEYLKGLHASEWKYFIQDTKQLVAENNLSSTSSIEPDLKESEFETTKKIRSRGNAPITACLAVVGFQTALPEYVLRTRIWASLRSQTLYRTITGFMNYSKAIKILYDVEDQSNYANRLQKGDESTNDDFKQQVENEDIYYKRSERASIIALRKYRLLVSMQRLAQFDNEEKESTEYLLRAYPELQISYIEDVLNPETNEVEYYSCLLDGSCNVNEYGNRRPKYRIRLSGNPILGDGKADNQNHSIIFARGEFLQLIDANQDNYIEECLKIRNVLSEFENMSFEHHNELNVGTDQSGENFMEKDSELGNIIYSSLENYTEDSPDQMQASYNAFWQNQTSPVAIIGTREYIFSENIGVLGDVAAGKEQTFGTLTARTLAEIGGKLHYGHPDFLNTIFVTTRGGVSKGQKGLHLNEDIYSGMNALMRGGRIKHCEYIQCGKGRDLGFGSILNFTTKIGAGMGEQFLSREYYYLGTQLSLDRFLSFFYGHAGFHLNNILIVASIKMYILLFVNLSFVVSNSVLCYYDKNIPYTDPKYPRECSNIIPVIKWLRRSILSIFSVFLVAFLPLFFQELMEKGTWKAISRISKHFLSFSPLFEVFVCKVYSTSVINDLTVGGARYIATGRGFATTRTSFSRLYSRFAPEAFYYSVTTLLVLLAASISTWEFSVLYFWMTLSALIIAPFLFNPNQFLWNDYFLDYKKYLRWLSAGSNINKSTKSSSYIKTKTQGSWISYIKDLRSTTVGTKKQKTRKNSSGKYVAALFCKSPSKLPLFLNKVLNKILFTCFVLASYSFANSQVTKNLNNENRFMLRAFITSIGPMVFNLIILILIGFVSITTGPILSVIFKKYATLLSTLAHSLAVINHILFFQFILILHRSSLAMSLLALTVSISIQNLIITIISCFLLTKEISSTDRSNKAWWTGRWFSSELGRRAFSQPFREMICKWIEMSWFTSDFLIGHFLLLIQTPLLFIPCIDRFHCFVLFWLKPSEQISPRVLSLSEKRKIRRNVVLMVTVYFTIMSGLILMIFGPLVAIKITSFDVSSYLPDLIQPLLMPKTETQGKPKNGLAGYKFLVAEQKARRRS</sequence>
<dbReference type="SMART" id="SM01205">
    <property type="entry name" value="FKS1_dom1"/>
    <property type="match status" value="1"/>
</dbReference>
<dbReference type="VEuPathDB" id="FungiDB:HGUI_02568"/>
<feature type="transmembrane region" description="Helical" evidence="12">
    <location>
        <begin position="1931"/>
        <end position="1955"/>
    </location>
</feature>
<dbReference type="Pfam" id="PF02364">
    <property type="entry name" value="Glucan_synthase"/>
    <property type="match status" value="2"/>
</dbReference>
<feature type="transmembrane region" description="Helical" evidence="12">
    <location>
        <begin position="1592"/>
        <end position="1609"/>
    </location>
</feature>
<evidence type="ECO:0000256" key="1">
    <source>
        <dbReference type="ARBA" id="ARBA00004141"/>
    </source>
</evidence>